<dbReference type="InterPro" id="IPR055170">
    <property type="entry name" value="GFO_IDH_MocA-like_dom"/>
</dbReference>
<dbReference type="GO" id="GO:0000166">
    <property type="term" value="F:nucleotide binding"/>
    <property type="evidence" value="ECO:0007669"/>
    <property type="project" value="InterPro"/>
</dbReference>
<dbReference type="PANTHER" id="PTHR43377:SF8">
    <property type="entry name" value="BLR3664 PROTEIN"/>
    <property type="match status" value="1"/>
</dbReference>
<organism evidence="3 4">
    <name type="scientific">Roseobacter denitrificans (strain ATCC 33942 / OCh 114)</name>
    <name type="common">Erythrobacter sp. (strain OCh 114)</name>
    <name type="synonym">Roseobacter denitrificans</name>
    <dbReference type="NCBI Taxonomy" id="375451"/>
    <lineage>
        <taxon>Bacteria</taxon>
        <taxon>Pseudomonadati</taxon>
        <taxon>Pseudomonadota</taxon>
        <taxon>Alphaproteobacteria</taxon>
        <taxon>Rhodobacterales</taxon>
        <taxon>Roseobacteraceae</taxon>
        <taxon>Roseobacter</taxon>
    </lineage>
</organism>
<dbReference type="AlphaFoldDB" id="Q16CC2"/>
<dbReference type="Gene3D" id="3.30.360.10">
    <property type="entry name" value="Dihydrodipicolinate Reductase, domain 2"/>
    <property type="match status" value="1"/>
</dbReference>
<dbReference type="PANTHER" id="PTHR43377">
    <property type="entry name" value="BILIVERDIN REDUCTASE A"/>
    <property type="match status" value="1"/>
</dbReference>
<dbReference type="KEGG" id="rde:RD1_0674"/>
<dbReference type="InterPro" id="IPR051450">
    <property type="entry name" value="Gfo/Idh/MocA_Oxidoreductases"/>
</dbReference>
<keyword evidence="4" id="KW-1185">Reference proteome</keyword>
<reference evidence="3 4" key="1">
    <citation type="journal article" date="2007" name="J. Bacteriol.">
        <title>The complete genome sequence of Roseobacter denitrificans reveals a mixotrophic rather than photosynthetic metabolism.</title>
        <authorList>
            <person name="Swingley W.D."/>
            <person name="Sadekar S."/>
            <person name="Mastrian S.D."/>
            <person name="Matthies H.J."/>
            <person name="Hao J."/>
            <person name="Ramos H."/>
            <person name="Acharya C.R."/>
            <person name="Conrad A.L."/>
            <person name="Taylor H.L."/>
            <person name="Dejesa L.C."/>
            <person name="Shah M.K."/>
            <person name="O'huallachain M.E."/>
            <person name="Lince M.T."/>
            <person name="Blankenship R.E."/>
            <person name="Beatty J.T."/>
            <person name="Touchman J.W."/>
        </authorList>
    </citation>
    <scope>NUCLEOTIDE SEQUENCE [LARGE SCALE GENOMIC DNA]</scope>
    <source>
        <strain evidence="4">ATCC 33942 / OCh 114</strain>
    </source>
</reference>
<sequence length="340" mass="35921">MKKVLIVGGGLIGARHVQTVKDHPRCTLVGLVDPNPDIKTGEGIPRFEDMAQVTTPVDGVILATPTDLHSAQGQYAAEHGWHMLIEKPVAGDMGAARALGDAVQQAGVGSLVGHHRRYHASVQQLKHLLTEGAIGTPVTLSMIWAMRKPDAYFDGNWRTAGGSPVLINLVHDIDTLRFVVGEIVATAALRGRGLRGETRIESGAIALAFEDGATGTISFADTTPSPWGFEAATGENPNIGTTGQDMLRISGTDGAVSFPSMTLWQGTDWGKSARQKPLVRADNTKPPLDAQLDHFLDVMDGAAPLIDVADATRTLEIALAIEDQLAAQTTGDGHARSALA</sequence>
<gene>
    <name evidence="3" type="ordered locus">RD1_0674</name>
</gene>
<dbReference type="EMBL" id="CP000362">
    <property type="protein sequence ID" value="ABG30371.1"/>
    <property type="molecule type" value="Genomic_DNA"/>
</dbReference>
<dbReference type="Pfam" id="PF01408">
    <property type="entry name" value="GFO_IDH_MocA"/>
    <property type="match status" value="1"/>
</dbReference>
<dbReference type="SUPFAM" id="SSF51735">
    <property type="entry name" value="NAD(P)-binding Rossmann-fold domains"/>
    <property type="match status" value="1"/>
</dbReference>
<feature type="domain" description="Gfo/Idh/MocA-like oxidoreductase N-terminal" evidence="1">
    <location>
        <begin position="3"/>
        <end position="114"/>
    </location>
</feature>
<dbReference type="STRING" id="375451.RD1_0674"/>
<evidence type="ECO:0000259" key="1">
    <source>
        <dbReference type="Pfam" id="PF01408"/>
    </source>
</evidence>
<dbReference type="eggNOG" id="COG0673">
    <property type="taxonomic scope" value="Bacteria"/>
</dbReference>
<protein>
    <submittedName>
        <fullName evidence="3">Oxidoreductase, putative</fullName>
    </submittedName>
</protein>
<evidence type="ECO:0000313" key="3">
    <source>
        <dbReference type="EMBL" id="ABG30371.1"/>
    </source>
</evidence>
<dbReference type="Gene3D" id="3.40.50.720">
    <property type="entry name" value="NAD(P)-binding Rossmann-like Domain"/>
    <property type="match status" value="1"/>
</dbReference>
<dbReference type="InterPro" id="IPR036291">
    <property type="entry name" value="NAD(P)-bd_dom_sf"/>
</dbReference>
<evidence type="ECO:0000313" key="4">
    <source>
        <dbReference type="Proteomes" id="UP000007029"/>
    </source>
</evidence>
<dbReference type="InterPro" id="IPR000683">
    <property type="entry name" value="Gfo/Idh/MocA-like_OxRdtase_N"/>
</dbReference>
<dbReference type="RefSeq" id="WP_011566993.1">
    <property type="nucleotide sequence ID" value="NC_008209.1"/>
</dbReference>
<dbReference type="HOGENOM" id="CLU_023194_1_1_5"/>
<proteinExistence type="predicted"/>
<dbReference type="SUPFAM" id="SSF55347">
    <property type="entry name" value="Glyceraldehyde-3-phosphate dehydrogenase-like, C-terminal domain"/>
    <property type="match status" value="1"/>
</dbReference>
<dbReference type="Pfam" id="PF22725">
    <property type="entry name" value="GFO_IDH_MocA_C3"/>
    <property type="match status" value="1"/>
</dbReference>
<name>Q16CC2_ROSDO</name>
<accession>Q16CC2</accession>
<evidence type="ECO:0000259" key="2">
    <source>
        <dbReference type="Pfam" id="PF22725"/>
    </source>
</evidence>
<dbReference type="Proteomes" id="UP000007029">
    <property type="component" value="Chromosome"/>
</dbReference>
<feature type="domain" description="GFO/IDH/MocA-like oxidoreductase" evidence="2">
    <location>
        <begin position="122"/>
        <end position="256"/>
    </location>
</feature>